<dbReference type="EMBL" id="GISG01236760">
    <property type="protein sequence ID" value="MBA4667705.1"/>
    <property type="molecule type" value="Transcribed_RNA"/>
</dbReference>
<name>A0A7C9ELR5_OPUST</name>
<protein>
    <submittedName>
        <fullName evidence="1">Uncharacterized protein</fullName>
    </submittedName>
</protein>
<dbReference type="EMBL" id="GISG01236761">
    <property type="protein sequence ID" value="MBA4667706.1"/>
    <property type="molecule type" value="Transcribed_RNA"/>
</dbReference>
<accession>A0A7C9ELR5</accession>
<dbReference type="AlphaFoldDB" id="A0A7C9ELR5"/>
<proteinExistence type="predicted"/>
<reference evidence="1" key="1">
    <citation type="journal article" date="2013" name="J. Plant Res.">
        <title>Effect of fungi and light on seed germination of three Opuntia species from semiarid lands of central Mexico.</title>
        <authorList>
            <person name="Delgado-Sanchez P."/>
            <person name="Jimenez-Bremont J.F."/>
            <person name="Guerrero-Gonzalez Mde L."/>
            <person name="Flores J."/>
        </authorList>
    </citation>
    <scope>NUCLEOTIDE SEQUENCE</scope>
    <source>
        <tissue evidence="1">Cladode</tissue>
    </source>
</reference>
<evidence type="ECO:0000313" key="1">
    <source>
        <dbReference type="EMBL" id="MBA4667705.1"/>
    </source>
</evidence>
<sequence>MLITTITSKMIQKVKTLLKCPMHHMMDIWHMILLAWQWRRCLTMYTLSGKGLLVKWQPQGSINGFWQTIMQCILAHCLSCVMDGKHSFQPELRPLLLQLLFHMEFYCLAL</sequence>
<reference evidence="1" key="2">
    <citation type="submission" date="2020-07" db="EMBL/GenBank/DDBJ databases">
        <authorList>
            <person name="Vera ALvarez R."/>
            <person name="Arias-Moreno D.M."/>
            <person name="Jimenez-Jacinto V."/>
            <person name="Jimenez-Bremont J.F."/>
            <person name="Swaminathan K."/>
            <person name="Moose S.P."/>
            <person name="Guerrero-Gonzalez M.L."/>
            <person name="Marino-Ramirez L."/>
            <person name="Landsman D."/>
            <person name="Rodriguez-Kessler M."/>
            <person name="Delgado-Sanchez P."/>
        </authorList>
    </citation>
    <scope>NUCLEOTIDE SEQUENCE</scope>
    <source>
        <tissue evidence="1">Cladode</tissue>
    </source>
</reference>
<organism evidence="1">
    <name type="scientific">Opuntia streptacantha</name>
    <name type="common">Prickly pear cactus</name>
    <name type="synonym">Opuntia cardona</name>
    <dbReference type="NCBI Taxonomy" id="393608"/>
    <lineage>
        <taxon>Eukaryota</taxon>
        <taxon>Viridiplantae</taxon>
        <taxon>Streptophyta</taxon>
        <taxon>Embryophyta</taxon>
        <taxon>Tracheophyta</taxon>
        <taxon>Spermatophyta</taxon>
        <taxon>Magnoliopsida</taxon>
        <taxon>eudicotyledons</taxon>
        <taxon>Gunneridae</taxon>
        <taxon>Pentapetalae</taxon>
        <taxon>Caryophyllales</taxon>
        <taxon>Cactineae</taxon>
        <taxon>Cactaceae</taxon>
        <taxon>Opuntioideae</taxon>
        <taxon>Opuntia</taxon>
    </lineage>
</organism>